<evidence type="ECO:0000259" key="6">
    <source>
        <dbReference type="Pfam" id="PF07980"/>
    </source>
</evidence>
<comment type="caution">
    <text evidence="8">The sequence shown here is derived from an EMBL/GenBank/DDBJ whole genome shotgun (WGS) entry which is preliminary data.</text>
</comment>
<evidence type="ECO:0000256" key="2">
    <source>
        <dbReference type="ARBA" id="ARBA00006275"/>
    </source>
</evidence>
<evidence type="ECO:0000313" key="8">
    <source>
        <dbReference type="EMBL" id="TJY62728.1"/>
    </source>
</evidence>
<dbReference type="OrthoDB" id="993981at2"/>
<evidence type="ECO:0000313" key="9">
    <source>
        <dbReference type="Proteomes" id="UP000309872"/>
    </source>
</evidence>
<evidence type="ECO:0000256" key="5">
    <source>
        <dbReference type="ARBA" id="ARBA00023237"/>
    </source>
</evidence>
<gene>
    <name evidence="8" type="ORF">FAZ19_19870</name>
</gene>
<dbReference type="CDD" id="cd08977">
    <property type="entry name" value="SusD"/>
    <property type="match status" value="1"/>
</dbReference>
<evidence type="ECO:0000256" key="1">
    <source>
        <dbReference type="ARBA" id="ARBA00004442"/>
    </source>
</evidence>
<reference evidence="8 9" key="1">
    <citation type="submission" date="2019-04" db="EMBL/GenBank/DDBJ databases">
        <title>Sphingobacterium olei sp. nov., isolated from oil-contaminated soil.</title>
        <authorList>
            <person name="Liu B."/>
        </authorList>
    </citation>
    <scope>NUCLEOTIDE SEQUENCE [LARGE SCALE GENOMIC DNA]</scope>
    <source>
        <strain evidence="8 9">Y3L14</strain>
    </source>
</reference>
<keyword evidence="9" id="KW-1185">Reference proteome</keyword>
<keyword evidence="3" id="KW-0732">Signal</keyword>
<dbReference type="Pfam" id="PF14322">
    <property type="entry name" value="SusD-like_3"/>
    <property type="match status" value="1"/>
</dbReference>
<dbReference type="Gene3D" id="1.25.40.390">
    <property type="match status" value="1"/>
</dbReference>
<sequence length="488" mass="55158">MKNTSRTYKTLLIVMLTTIGLMSCNKDIDLAPESNYNAKDFYKSENDFTLAIAGTYGGLRGIHSYQYPIVVESLSDNISTSTNNPYTRLTLNDGDANVLSLWSAYWTIINRTNNILDQIDGGEFSTPALQDRIKGEALFIRGFCYFQLGWLFGGVPLVDHVTPEHELLQLTRTSQAETFAFAAQNLEAATTLLPEENTGGNLGRATKFSALGLLGRLHLFTKDYNKAKEALSLVIQSENYDMYPDYKDCFLNTEDNGIEHVFQIQYTEGLINQGNPLVYTLVPENIRSAQFPSGGRSLWLAVSNDLYEAYEEGDLRRDITIQKGYVTSSNVTDENTLLYVKYAHGTVPGLPEDNDVNLSVVRYTDVLLMYAESLNELEYEADGEALSILNAVRERADLDFYDPSDLTTQDQFREALFKERRVEFACEFFRWFDLIRQGRDTTSSIMTNFLNRTDEGSGTYLFDDKFMLLPIPAAERQVNNSLEPNPGY</sequence>
<dbReference type="PROSITE" id="PS51257">
    <property type="entry name" value="PROKAR_LIPOPROTEIN"/>
    <property type="match status" value="1"/>
</dbReference>
<dbReference type="SUPFAM" id="SSF48452">
    <property type="entry name" value="TPR-like"/>
    <property type="match status" value="1"/>
</dbReference>
<name>A0A4U0GUR4_9SPHI</name>
<keyword evidence="4" id="KW-0472">Membrane</keyword>
<evidence type="ECO:0000256" key="3">
    <source>
        <dbReference type="ARBA" id="ARBA00022729"/>
    </source>
</evidence>
<dbReference type="Pfam" id="PF07980">
    <property type="entry name" value="SusD_RagB"/>
    <property type="match status" value="1"/>
</dbReference>
<keyword evidence="5" id="KW-0998">Cell outer membrane</keyword>
<dbReference type="InterPro" id="IPR011990">
    <property type="entry name" value="TPR-like_helical_dom_sf"/>
</dbReference>
<dbReference type="GO" id="GO:0009279">
    <property type="term" value="C:cell outer membrane"/>
    <property type="evidence" value="ECO:0007669"/>
    <property type="project" value="UniProtKB-SubCell"/>
</dbReference>
<evidence type="ECO:0000256" key="4">
    <source>
        <dbReference type="ARBA" id="ARBA00023136"/>
    </source>
</evidence>
<feature type="domain" description="RagB/SusD" evidence="6">
    <location>
        <begin position="317"/>
        <end position="488"/>
    </location>
</feature>
<feature type="domain" description="SusD-like N-terminal" evidence="7">
    <location>
        <begin position="87"/>
        <end position="219"/>
    </location>
</feature>
<dbReference type="RefSeq" id="WP_136822515.1">
    <property type="nucleotide sequence ID" value="NZ_BMJX01000007.1"/>
</dbReference>
<comment type="similarity">
    <text evidence="2">Belongs to the SusD family.</text>
</comment>
<comment type="subcellular location">
    <subcellularLocation>
        <location evidence="1">Cell outer membrane</location>
    </subcellularLocation>
</comment>
<evidence type="ECO:0000259" key="7">
    <source>
        <dbReference type="Pfam" id="PF14322"/>
    </source>
</evidence>
<accession>A0A4U0GUR4</accession>
<organism evidence="8 9">
    <name type="scientific">Sphingobacterium alkalisoli</name>
    <dbReference type="NCBI Taxonomy" id="1874115"/>
    <lineage>
        <taxon>Bacteria</taxon>
        <taxon>Pseudomonadati</taxon>
        <taxon>Bacteroidota</taxon>
        <taxon>Sphingobacteriia</taxon>
        <taxon>Sphingobacteriales</taxon>
        <taxon>Sphingobacteriaceae</taxon>
        <taxon>Sphingobacterium</taxon>
    </lineage>
</organism>
<dbReference type="InterPro" id="IPR012944">
    <property type="entry name" value="SusD_RagB_dom"/>
</dbReference>
<dbReference type="InterPro" id="IPR033985">
    <property type="entry name" value="SusD-like_N"/>
</dbReference>
<dbReference type="AlphaFoldDB" id="A0A4U0GUR4"/>
<dbReference type="Proteomes" id="UP000309872">
    <property type="component" value="Unassembled WGS sequence"/>
</dbReference>
<dbReference type="EMBL" id="SUKA01000007">
    <property type="protein sequence ID" value="TJY62728.1"/>
    <property type="molecule type" value="Genomic_DNA"/>
</dbReference>
<proteinExistence type="inferred from homology"/>
<protein>
    <submittedName>
        <fullName evidence="8">RagB/SusD family nutrient uptake outer membrane protein</fullName>
    </submittedName>
</protein>